<dbReference type="InterPro" id="IPR036188">
    <property type="entry name" value="FAD/NAD-bd_sf"/>
</dbReference>
<dbReference type="InterPro" id="IPR000960">
    <property type="entry name" value="Flavin_mOase"/>
</dbReference>
<evidence type="ECO:0000256" key="1">
    <source>
        <dbReference type="ARBA" id="ARBA00009183"/>
    </source>
</evidence>
<comment type="similarity">
    <text evidence="1">Belongs to the FMO family.</text>
</comment>
<dbReference type="Proteomes" id="UP001635816">
    <property type="component" value="Unassembled WGS sequence"/>
</dbReference>
<dbReference type="InterPro" id="IPR020946">
    <property type="entry name" value="Flavin_mOase-like"/>
</dbReference>
<dbReference type="InterPro" id="IPR050346">
    <property type="entry name" value="FMO-like"/>
</dbReference>
<gene>
    <name evidence="7" type="ORF">ACK4CT_25160</name>
</gene>
<keyword evidence="5" id="KW-0521">NADP</keyword>
<keyword evidence="3" id="KW-0285">Flavoprotein</keyword>
<evidence type="ECO:0000256" key="4">
    <source>
        <dbReference type="ARBA" id="ARBA00022827"/>
    </source>
</evidence>
<organism evidence="7 8">
    <name type="scientific">Mycolicibacterium nivoides</name>
    <dbReference type="NCBI Taxonomy" id="2487344"/>
    <lineage>
        <taxon>Bacteria</taxon>
        <taxon>Bacillati</taxon>
        <taxon>Actinomycetota</taxon>
        <taxon>Actinomycetes</taxon>
        <taxon>Mycobacteriales</taxon>
        <taxon>Mycobacteriaceae</taxon>
        <taxon>Mycolicibacterium</taxon>
    </lineage>
</organism>
<evidence type="ECO:0000313" key="7">
    <source>
        <dbReference type="EMBL" id="MFN6546491.1"/>
    </source>
</evidence>
<keyword evidence="8" id="KW-1185">Reference proteome</keyword>
<dbReference type="Pfam" id="PF00743">
    <property type="entry name" value="FMO-like"/>
    <property type="match status" value="1"/>
</dbReference>
<protein>
    <submittedName>
        <fullName evidence="7">Flavin-containing monooxygenase</fullName>
        <ecNumber evidence="7">1.14.13.-</ecNumber>
    </submittedName>
</protein>
<dbReference type="SUPFAM" id="SSF51905">
    <property type="entry name" value="FAD/NAD(P)-binding domain"/>
    <property type="match status" value="2"/>
</dbReference>
<keyword evidence="7" id="KW-0503">Monooxygenase</keyword>
<reference evidence="7 8" key="1">
    <citation type="submission" date="2024-12" db="EMBL/GenBank/DDBJ databases">
        <title>The coexistence of Mycolicibacterium septicum and Mycolicibacterium nivoides in clinical samples.</title>
        <authorList>
            <person name="Wang C."/>
            <person name="Feng Y."/>
            <person name="Zong Z."/>
        </authorList>
    </citation>
    <scope>NUCLEOTIDE SEQUENCE [LARGE SCALE GENOMIC DNA]</scope>
    <source>
        <strain evidence="7 8">120309</strain>
    </source>
</reference>
<dbReference type="RefSeq" id="WP_409544621.1">
    <property type="nucleotide sequence ID" value="NZ_JBKBDD010000010.1"/>
</dbReference>
<evidence type="ECO:0000256" key="2">
    <source>
        <dbReference type="ARBA" id="ARBA00010139"/>
    </source>
</evidence>
<comment type="similarity">
    <text evidence="2">Belongs to the FAD-binding monooxygenase family.</text>
</comment>
<evidence type="ECO:0000256" key="3">
    <source>
        <dbReference type="ARBA" id="ARBA00022630"/>
    </source>
</evidence>
<dbReference type="PANTHER" id="PTHR23023">
    <property type="entry name" value="DIMETHYLANILINE MONOOXYGENASE"/>
    <property type="match status" value="1"/>
</dbReference>
<dbReference type="GO" id="GO:0004497">
    <property type="term" value="F:monooxygenase activity"/>
    <property type="evidence" value="ECO:0007669"/>
    <property type="project" value="UniProtKB-KW"/>
</dbReference>
<accession>A0ABW9LIP5</accession>
<evidence type="ECO:0000313" key="8">
    <source>
        <dbReference type="Proteomes" id="UP001635816"/>
    </source>
</evidence>
<evidence type="ECO:0000256" key="6">
    <source>
        <dbReference type="ARBA" id="ARBA00023002"/>
    </source>
</evidence>
<dbReference type="Gene3D" id="3.50.50.60">
    <property type="entry name" value="FAD/NAD(P)-binding domain"/>
    <property type="match status" value="1"/>
</dbReference>
<dbReference type="EC" id="1.14.13.-" evidence="7"/>
<name>A0ABW9LIP5_9MYCO</name>
<keyword evidence="4" id="KW-0274">FAD</keyword>
<evidence type="ECO:0000256" key="5">
    <source>
        <dbReference type="ARBA" id="ARBA00022857"/>
    </source>
</evidence>
<keyword evidence="6 7" id="KW-0560">Oxidoreductase</keyword>
<comment type="caution">
    <text evidence="7">The sequence shown here is derived from an EMBL/GenBank/DDBJ whole genome shotgun (WGS) entry which is preliminary data.</text>
</comment>
<dbReference type="PRINTS" id="PR00370">
    <property type="entry name" value="FMOXYGENASE"/>
</dbReference>
<proteinExistence type="inferred from homology"/>
<sequence>MSIEDRQDRVCLIGAGYAGNGLAFALKRAGIAYDQLEATDRVGGNWSHGVYDSTHLISSKKSTQYVEFPMPEDYPTFPSGAQMLAYLQSYVEHFGLVDNIEFDTEVVRVRPVDANGSSGWYVELASGEVRRYRAVAIANGHYWQRNIPDYPGEFTGTVLHSKDYKRPEDFGPGGRVLVVGAGNSASDIAVEASATFGTADISMRRGYWFIPKTMFGIPSSEYDRIWWPMPLQRAVFKQMLRLSYGDYRRYGLRHPDHKLFTRDVTVNTSLMYALQHGKVRTRPEIDRFDGATVHFKDGSHADYDTVVWATGFRTRFPMLDESMFVWENGEPLLIEHVLVPRYASLYLWGLVAPRSGAGRIISQGAAFLAEAIPAQDRFDEPLADVVARWVPARSTMLAGSAEVLSHIRLLRQALRLLQVRAVLFPRSNPLPAASVKELTPQ</sequence>
<dbReference type="EMBL" id="JBKBDD010000010">
    <property type="protein sequence ID" value="MFN6546491.1"/>
    <property type="molecule type" value="Genomic_DNA"/>
</dbReference>